<proteinExistence type="predicted"/>
<dbReference type="PANTHER" id="PTHR44500">
    <property type="entry name" value="DNAJ HOMOLOG SUBFAMILY C MEMBER 12"/>
    <property type="match status" value="1"/>
</dbReference>
<dbReference type="STRING" id="1147741.A0A0R3S5Z3"/>
<evidence type="ECO:0000256" key="1">
    <source>
        <dbReference type="ARBA" id="ARBA00023186"/>
    </source>
</evidence>
<evidence type="ECO:0000259" key="2">
    <source>
        <dbReference type="PROSITE" id="PS50076"/>
    </source>
</evidence>
<keyword evidence="3" id="KW-1185">Reference proteome</keyword>
<feature type="domain" description="J" evidence="2">
    <location>
        <begin position="15"/>
        <end position="78"/>
    </location>
</feature>
<dbReference type="PROSITE" id="PS50076">
    <property type="entry name" value="DNAJ_2"/>
    <property type="match status" value="1"/>
</dbReference>
<dbReference type="InterPro" id="IPR036869">
    <property type="entry name" value="J_dom_sf"/>
</dbReference>
<evidence type="ECO:0000313" key="4">
    <source>
        <dbReference type="WBParaSite" id="EEL_0001021501-mRNA-1"/>
    </source>
</evidence>
<dbReference type="AlphaFoldDB" id="A0A0R3S5Z3"/>
<dbReference type="GO" id="GO:0005737">
    <property type="term" value="C:cytoplasm"/>
    <property type="evidence" value="ECO:0007669"/>
    <property type="project" value="TreeGrafter"/>
</dbReference>
<dbReference type="InterPro" id="IPR029827">
    <property type="entry name" value="JDP1-like"/>
</dbReference>
<dbReference type="PANTHER" id="PTHR44500:SF1">
    <property type="entry name" value="DNAJ HOMOLOG SUBFAMILY C MEMBER 12"/>
    <property type="match status" value="1"/>
</dbReference>
<sequence length="148" mass="17572">MQHAVNGTNEYDRPDYYAILGCNRCSTTSQIMADYRKRIRQLHPDKSFKQVPEIFYELQKAKNILTDDEMRRTYDAWLNCSINIPWSLWLENSHSLSGIHWTSRVHNPAMLKYRNEETEMGNLYVGSTSRQTSSYHSLLLKKFRNYEI</sequence>
<dbReference type="Pfam" id="PF00226">
    <property type="entry name" value="DnaJ"/>
    <property type="match status" value="1"/>
</dbReference>
<evidence type="ECO:0000313" key="3">
    <source>
        <dbReference type="Proteomes" id="UP000050640"/>
    </source>
</evidence>
<accession>A0A0R3S5Z3</accession>
<dbReference type="CDD" id="cd06257">
    <property type="entry name" value="DnaJ"/>
    <property type="match status" value="1"/>
</dbReference>
<dbReference type="WBParaSite" id="EEL_0001021501-mRNA-1">
    <property type="protein sequence ID" value="EEL_0001021501-mRNA-1"/>
    <property type="gene ID" value="EEL_0001021501"/>
</dbReference>
<dbReference type="InterPro" id="IPR001623">
    <property type="entry name" value="DnaJ_domain"/>
</dbReference>
<dbReference type="SUPFAM" id="SSF46565">
    <property type="entry name" value="Chaperone J-domain"/>
    <property type="match status" value="1"/>
</dbReference>
<protein>
    <submittedName>
        <fullName evidence="4">J domain-containing protein</fullName>
    </submittedName>
</protein>
<dbReference type="Proteomes" id="UP000050640">
    <property type="component" value="Unplaced"/>
</dbReference>
<keyword evidence="1" id="KW-0143">Chaperone</keyword>
<dbReference type="SMART" id="SM00271">
    <property type="entry name" value="DnaJ"/>
    <property type="match status" value="1"/>
</dbReference>
<dbReference type="Gene3D" id="1.10.287.110">
    <property type="entry name" value="DnaJ domain"/>
    <property type="match status" value="1"/>
</dbReference>
<organism evidence="3 4">
    <name type="scientific">Elaeophora elaphi</name>
    <dbReference type="NCBI Taxonomy" id="1147741"/>
    <lineage>
        <taxon>Eukaryota</taxon>
        <taxon>Metazoa</taxon>
        <taxon>Ecdysozoa</taxon>
        <taxon>Nematoda</taxon>
        <taxon>Chromadorea</taxon>
        <taxon>Rhabditida</taxon>
        <taxon>Spirurina</taxon>
        <taxon>Spiruromorpha</taxon>
        <taxon>Filarioidea</taxon>
        <taxon>Onchocercidae</taxon>
        <taxon>Elaeophora</taxon>
    </lineage>
</organism>
<name>A0A0R3S5Z3_9BILA</name>
<reference evidence="4" key="1">
    <citation type="submission" date="2017-02" db="UniProtKB">
        <authorList>
            <consortium name="WormBaseParasite"/>
        </authorList>
    </citation>
    <scope>IDENTIFICATION</scope>
</reference>